<name>A0A368Y309_9BURK</name>
<organism evidence="7 8">
    <name type="scientific">Pseudorhodoferax soli</name>
    <dbReference type="NCBI Taxonomy" id="545864"/>
    <lineage>
        <taxon>Bacteria</taxon>
        <taxon>Pseudomonadati</taxon>
        <taxon>Pseudomonadota</taxon>
        <taxon>Betaproteobacteria</taxon>
        <taxon>Burkholderiales</taxon>
        <taxon>Comamonadaceae</taxon>
    </lineage>
</organism>
<feature type="domain" description="Cadherin" evidence="6">
    <location>
        <begin position="24"/>
        <end position="118"/>
    </location>
</feature>
<dbReference type="SUPFAM" id="SSF49313">
    <property type="entry name" value="Cadherin-like"/>
    <property type="match status" value="14"/>
</dbReference>
<evidence type="ECO:0000256" key="3">
    <source>
        <dbReference type="ARBA" id="ARBA00022989"/>
    </source>
</evidence>
<evidence type="ECO:0000256" key="1">
    <source>
        <dbReference type="ARBA" id="ARBA00004167"/>
    </source>
</evidence>
<evidence type="ECO:0000256" key="4">
    <source>
        <dbReference type="ARBA" id="ARBA00023180"/>
    </source>
</evidence>
<evidence type="ECO:0000313" key="8">
    <source>
        <dbReference type="Proteomes" id="UP000252884"/>
    </source>
</evidence>
<keyword evidence="3" id="KW-0472">Membrane</keyword>
<feature type="domain" description="Cadherin" evidence="6">
    <location>
        <begin position="122"/>
        <end position="223"/>
    </location>
</feature>
<keyword evidence="4" id="KW-0325">Glycoprotein</keyword>
<feature type="domain" description="Cadherin" evidence="6">
    <location>
        <begin position="759"/>
        <end position="856"/>
    </location>
</feature>
<keyword evidence="3" id="KW-1133">Transmembrane helix</keyword>
<feature type="domain" description="Cadherin" evidence="6">
    <location>
        <begin position="1067"/>
        <end position="1168"/>
    </location>
</feature>
<feature type="domain" description="Cadherin" evidence="6">
    <location>
        <begin position="647"/>
        <end position="748"/>
    </location>
</feature>
<dbReference type="PROSITE" id="PS50268">
    <property type="entry name" value="CADHERIN_2"/>
    <property type="match status" value="13"/>
</dbReference>
<evidence type="ECO:0000256" key="5">
    <source>
        <dbReference type="SAM" id="MobiDB-lite"/>
    </source>
</evidence>
<feature type="domain" description="Cadherin" evidence="6">
    <location>
        <begin position="1168"/>
        <end position="1271"/>
    </location>
</feature>
<feature type="non-terminal residue" evidence="7">
    <location>
        <position position="1"/>
    </location>
</feature>
<accession>A0A368Y309</accession>
<evidence type="ECO:0000313" key="7">
    <source>
        <dbReference type="EMBL" id="RCW73688.1"/>
    </source>
</evidence>
<feature type="domain" description="Cadherin" evidence="6">
    <location>
        <begin position="1278"/>
        <end position="1377"/>
    </location>
</feature>
<comment type="caution">
    <text evidence="7">The sequence shown here is derived from an EMBL/GenBank/DDBJ whole genome shotgun (WGS) entry which is preliminary data.</text>
</comment>
<dbReference type="InterPro" id="IPR022409">
    <property type="entry name" value="PKD/Chitinase_dom"/>
</dbReference>
<feature type="domain" description="Cadherin" evidence="6">
    <location>
        <begin position="962"/>
        <end position="1067"/>
    </location>
</feature>
<dbReference type="SMART" id="SM00112">
    <property type="entry name" value="CA"/>
    <property type="match status" value="13"/>
</dbReference>
<dbReference type="GO" id="GO:0005886">
    <property type="term" value="C:plasma membrane"/>
    <property type="evidence" value="ECO:0007669"/>
    <property type="project" value="TreeGrafter"/>
</dbReference>
<dbReference type="EMBL" id="QPJK01000002">
    <property type="protein sequence ID" value="RCW73688.1"/>
    <property type="molecule type" value="Genomic_DNA"/>
</dbReference>
<keyword evidence="2" id="KW-0812">Transmembrane</keyword>
<feature type="domain" description="Cadherin" evidence="6">
    <location>
        <begin position="234"/>
        <end position="328"/>
    </location>
</feature>
<dbReference type="InterPro" id="IPR050174">
    <property type="entry name" value="Protocadherin/Cadherin-CA"/>
</dbReference>
<reference evidence="7 8" key="1">
    <citation type="submission" date="2018-07" db="EMBL/GenBank/DDBJ databases">
        <title>Genomic Encyclopedia of Type Strains, Phase IV (KMG-IV): sequencing the most valuable type-strain genomes for metagenomic binning, comparative biology and taxonomic classification.</title>
        <authorList>
            <person name="Goeker M."/>
        </authorList>
    </citation>
    <scope>NUCLEOTIDE SEQUENCE [LARGE SCALE GENOMIC DNA]</scope>
    <source>
        <strain evidence="7 8">DSM 21634</strain>
    </source>
</reference>
<protein>
    <submittedName>
        <fullName evidence="7">Cadherin domain-containing protein</fullName>
    </submittedName>
</protein>
<proteinExistence type="predicted"/>
<dbReference type="GO" id="GO:0005509">
    <property type="term" value="F:calcium ion binding"/>
    <property type="evidence" value="ECO:0007669"/>
    <property type="project" value="InterPro"/>
</dbReference>
<dbReference type="Gene3D" id="2.60.40.60">
    <property type="entry name" value="Cadherins"/>
    <property type="match status" value="14"/>
</dbReference>
<evidence type="ECO:0000259" key="6">
    <source>
        <dbReference type="PROSITE" id="PS50268"/>
    </source>
</evidence>
<sequence length="1719" mass="171694">TITLTDVNEAPLGAVTDVNAAANSVTENAANGTAVGITAQALDPDGTATVSYSLSNDAGGRFAIDASTGVVTVLDGTLLDYETANSHQITVLASSSDGTTSSANFTIALTDANEAPIGAVSDTNAAANSVAENAANGTVVGITAQATDPDASATVSYSISNSAGGRFTIDAATGVVTVLDGTLLNYEAATSHTITVLATSSDGSTSSANFTINLTDVNEAPVGAVTDVNAAANQVAENAANGTAVGVTAQATDPDGTATVSYSLSNDAGGRFAIDATTGVVTVADGTLLNYESATSHGITVLATSSDGSTSSANFTINLTDVNEAPVGAVSDVNAAANQVAENAANGTTVGITAQALDPDGTATVSYSLSDNAGGRFAINATTGVVTVADGTLLNYEAATSHGITVLATSSDGTTSSASFTIDLTDVNEAPVGAVIDTNAAANSVAENAANGTVVGITAQATDPDATATVSYSLSNNAGGRFTIDATTGVVTVADGTLLNYEAATAHGITVLATSSDGSTSSANFTVALTDVNEAPIGAVSDVNAAANQVAENAANGTTMGITAQATDPDGSAAVSYSLSDNAGGRFAINATTGVVTVADSTLLNYEAATSHGITVLATSSDGSTSSASFTIDLTDVNEAPVGAVIDTNAAANSVAENAANGTVVGITAQATDPDATATVSYSLSDNAGGRFAIDANTGVVTVANGSLLDYENASSHQLTVLATSSDGSTSSTHFTVQLMDVNEAPIGGLSDVNAAANQVPENAATGTPVGITAHATDPDGTATVSYTLSNDAGGRFTIDPATGVVTVADGSLLDYEGTAQYQITVLATSSDGSTASLQFTIDLTDANEVPVGPVSDVDPAANTVPENTATGTPVGITAQATDADGTATVSYSLSNSAGGRFAIDAATGVVTVANGSLLDYESATSHQITVLATSSDGSTSSASFTIALTDVNEAVISPVVDTDAAPNRVPENAATGSPVGITAFARDPDAGATVSYTLLDNDGGRFAIDANTGVVTVADGSLLDYEAATAHGIVVRATSSDGSTTDTAFAIALADVNEFAVGQPVDTDPAPNRVDDNAGTGATVGVTVQAVDADGSNNTVRYSLSDDAGGRFAIDAVTGVVTVADGTRLQDADGFTIKVLATSSDGSSSETAFSVAVRNTDIQAPVITSPASVAVPENTAGVLQVTASDADSPAGALVYSIVGGADAARFAIDAQTGALRFIATPDFEIPADANGDNLYELRVRVSDGRQASEQQLAVQVTPVNDNLPRWTTPGGVVEVPENTTEVVRVQAVDADLPAETLRYSIVGGADAARFAIDAQTGALRFVNAPDREAPVDADGDNDYAVVIGISDGLHSASLALTVRVRDVAEAGGLPGGTVQVRVPEQQTAVTTVQATGTDGQPLQYALAGGADAALFAIDASTGRLSFRAPPLFMSPRDANGDNLYEVLVRVSDGERTGDYRVLVTVTGNPVVQPNPVPTAPAAGPTPPVALPLLPGLPATGASPGIGGDSAGTGTDATEESPQQFAGGADAVHADHVPGTRPAPGVLLAPTTQQPLPADLLLRVHWRQSDYHAAWGEVGLAELLLPEMLRSQPADARAETGRGLRPDALPVLADTTEEARGDALQTSAALDQALAGGIAIGLGAAFWASRGSALLASLLAMSPAWTSMDPLPVLNRRRRGPRDARAQQPFGDAQDDNAARTEPEDARRRNDEAVAEDNT</sequence>
<dbReference type="InterPro" id="IPR015919">
    <property type="entry name" value="Cadherin-like_sf"/>
</dbReference>
<dbReference type="Proteomes" id="UP000252884">
    <property type="component" value="Unassembled WGS sequence"/>
</dbReference>
<dbReference type="GO" id="GO:0007156">
    <property type="term" value="P:homophilic cell adhesion via plasma membrane adhesion molecules"/>
    <property type="evidence" value="ECO:0007669"/>
    <property type="project" value="InterPro"/>
</dbReference>
<feature type="region of interest" description="Disordered" evidence="5">
    <location>
        <begin position="1496"/>
        <end position="1526"/>
    </location>
</feature>
<dbReference type="SMART" id="SM00089">
    <property type="entry name" value="PKD"/>
    <property type="match status" value="5"/>
</dbReference>
<dbReference type="Pfam" id="PF00028">
    <property type="entry name" value="Cadherin"/>
    <property type="match status" value="12"/>
</dbReference>
<feature type="domain" description="Cadherin" evidence="6">
    <location>
        <begin position="857"/>
        <end position="961"/>
    </location>
</feature>
<comment type="subcellular location">
    <subcellularLocation>
        <location evidence="1">Membrane</location>
        <topology evidence="1">Single-pass membrane protein</topology>
    </subcellularLocation>
</comment>
<evidence type="ECO:0000256" key="2">
    <source>
        <dbReference type="ARBA" id="ARBA00022692"/>
    </source>
</evidence>
<dbReference type="PANTHER" id="PTHR24028">
    <property type="entry name" value="CADHERIN-87A"/>
    <property type="match status" value="1"/>
</dbReference>
<feature type="domain" description="Cadherin" evidence="6">
    <location>
        <begin position="549"/>
        <end position="643"/>
    </location>
</feature>
<dbReference type="InterPro" id="IPR002126">
    <property type="entry name" value="Cadherin-like_dom"/>
</dbReference>
<feature type="domain" description="Cadherin" evidence="6">
    <location>
        <begin position="437"/>
        <end position="538"/>
    </location>
</feature>
<dbReference type="PANTHER" id="PTHR24028:SF328">
    <property type="entry name" value="CADHERIN-3"/>
    <property type="match status" value="1"/>
</dbReference>
<gene>
    <name evidence="7" type="ORF">DES41_1021</name>
</gene>
<keyword evidence="8" id="KW-1185">Reference proteome</keyword>
<dbReference type="CDD" id="cd11304">
    <property type="entry name" value="Cadherin_repeat"/>
    <property type="match status" value="13"/>
</dbReference>
<feature type="domain" description="Cadherin" evidence="6">
    <location>
        <begin position="339"/>
        <end position="433"/>
    </location>
</feature>
<feature type="region of interest" description="Disordered" evidence="5">
    <location>
        <begin position="1670"/>
        <end position="1719"/>
    </location>
</feature>
<feature type="compositionally biased region" description="Basic and acidic residues" evidence="5">
    <location>
        <begin position="1697"/>
        <end position="1712"/>
    </location>
</feature>